<dbReference type="EMBL" id="CP104013">
    <property type="protein sequence ID" value="UYP48112.1"/>
    <property type="molecule type" value="Genomic_DNA"/>
</dbReference>
<accession>A0ABY6I0K1</accession>
<gene>
    <name evidence="1" type="ORF">NEF87_004397</name>
</gene>
<evidence type="ECO:0000313" key="1">
    <source>
        <dbReference type="EMBL" id="UYP48112.1"/>
    </source>
</evidence>
<name>A0ABY6I0K1_9ARCH</name>
<evidence type="ECO:0000313" key="2">
    <source>
        <dbReference type="Proteomes" id="UP001208689"/>
    </source>
</evidence>
<organism evidence="1 2">
    <name type="scientific">Candidatus Lokiarchaeum ossiferum</name>
    <dbReference type="NCBI Taxonomy" id="2951803"/>
    <lineage>
        <taxon>Archaea</taxon>
        <taxon>Promethearchaeati</taxon>
        <taxon>Promethearchaeota</taxon>
        <taxon>Promethearchaeia</taxon>
        <taxon>Promethearchaeales</taxon>
        <taxon>Promethearchaeaceae</taxon>
        <taxon>Candidatus Lokiarchaeum</taxon>
    </lineage>
</organism>
<sequence length="274" mass="31529">MLIQECSEFIEDAFSKYAIILKDGSILKTSIDKDSVDKIFPVLEKLLMKDLKVGDLLLKSPVIFFRVTENVLVILLSRAHQNVVQTMFDVFCERYALRLDQEFPALELDLQTLSKFTIFSLSRQAGPEPIGWWENIDEDIVFKYSTSSLLLLLNEIDGASARTLNFHPFISDKYMSVIFLFQVQAPEARGEAFDASILIMFDYSIRNILYKYNDQFEQILNETADKLAATFIADYAENIQAPIRPESRKKFALILKGVQNQLKQFKIDPTEIKI</sequence>
<keyword evidence="2" id="KW-1185">Reference proteome</keyword>
<protein>
    <submittedName>
        <fullName evidence="1">Uncharacterized protein</fullName>
    </submittedName>
</protein>
<dbReference type="Proteomes" id="UP001208689">
    <property type="component" value="Chromosome"/>
</dbReference>
<proteinExistence type="predicted"/>
<reference evidence="1" key="1">
    <citation type="submission" date="2022-09" db="EMBL/GenBank/DDBJ databases">
        <title>Actin cytoskeleton and complex cell architecture in an #Asgard archaeon.</title>
        <authorList>
            <person name="Ponce Toledo R.I."/>
            <person name="Schleper C."/>
            <person name="Rodrigues Oliveira T."/>
            <person name="Wollweber F."/>
            <person name="Xu J."/>
            <person name="Rittmann S."/>
            <person name="Klingl A."/>
            <person name="Pilhofer M."/>
        </authorList>
    </citation>
    <scope>NUCLEOTIDE SEQUENCE</scope>
    <source>
        <strain evidence="1">B-35</strain>
    </source>
</reference>